<dbReference type="Proteomes" id="UP001201549">
    <property type="component" value="Unassembled WGS sequence"/>
</dbReference>
<dbReference type="EMBL" id="JAKOGG010000003">
    <property type="protein sequence ID" value="MCS4555795.1"/>
    <property type="molecule type" value="Genomic_DNA"/>
</dbReference>
<evidence type="ECO:0000313" key="3">
    <source>
        <dbReference type="Proteomes" id="UP001201549"/>
    </source>
</evidence>
<feature type="chain" id="PRO_5046467690" evidence="1">
    <location>
        <begin position="18"/>
        <end position="176"/>
    </location>
</feature>
<name>A0ABT2FJG3_9GAMM</name>
<proteinExistence type="predicted"/>
<evidence type="ECO:0000256" key="1">
    <source>
        <dbReference type="SAM" id="SignalP"/>
    </source>
</evidence>
<organism evidence="2 3">
    <name type="scientific">Shewanella electrica</name>
    <dbReference type="NCBI Taxonomy" id="515560"/>
    <lineage>
        <taxon>Bacteria</taxon>
        <taxon>Pseudomonadati</taxon>
        <taxon>Pseudomonadota</taxon>
        <taxon>Gammaproteobacteria</taxon>
        <taxon>Alteromonadales</taxon>
        <taxon>Shewanellaceae</taxon>
        <taxon>Shewanella</taxon>
    </lineage>
</organism>
<accession>A0ABT2FJG3</accession>
<evidence type="ECO:0000313" key="2">
    <source>
        <dbReference type="EMBL" id="MCS4555795.1"/>
    </source>
</evidence>
<comment type="caution">
    <text evidence="2">The sequence shown here is derived from an EMBL/GenBank/DDBJ whole genome shotgun (WGS) entry which is preliminary data.</text>
</comment>
<keyword evidence="3" id="KW-1185">Reference proteome</keyword>
<sequence>MRHLLLLACLLTPLAHAAPKTAISMASGASVNDCEQYNALRATENLEETTVNMMIASEYLECSLTPAPQPVALPQVVLQQIAEQLPIRAIPTSIGRRADKNMVLNAMFTLSDEGTLRFSEGQHIIDIRLKGQLSEHSYLLWISDEILDRTYRAYFPFVVEQTDVGFSARPFYASGY</sequence>
<reference evidence="3" key="2">
    <citation type="submission" date="2023-07" db="EMBL/GenBank/DDBJ databases">
        <title>Shewanella mangrovi sp. nov., an acetaldehyde- degrading bacterium isolated from mangrove sediment.</title>
        <authorList>
            <person name="Liu Y."/>
        </authorList>
    </citation>
    <scope>NUCLEOTIDE SEQUENCE [LARGE SCALE GENOMIC DNA]</scope>
    <source>
        <strain evidence="3">C32</strain>
    </source>
</reference>
<reference evidence="2 3" key="1">
    <citation type="submission" date="2022-02" db="EMBL/GenBank/DDBJ databases">
        <authorList>
            <person name="Zhuang L."/>
        </authorList>
    </citation>
    <scope>NUCLEOTIDE SEQUENCE [LARGE SCALE GENOMIC DNA]</scope>
    <source>
        <strain evidence="2 3">C32</strain>
    </source>
</reference>
<keyword evidence="1" id="KW-0732">Signal</keyword>
<gene>
    <name evidence="2" type="ORF">L9G74_05035</name>
</gene>
<feature type="signal peptide" evidence="1">
    <location>
        <begin position="1"/>
        <end position="17"/>
    </location>
</feature>
<dbReference type="RefSeq" id="WP_238895207.1">
    <property type="nucleotide sequence ID" value="NZ_JAKOGG010000003.1"/>
</dbReference>
<protein>
    <submittedName>
        <fullName evidence="2">Uncharacterized protein</fullName>
    </submittedName>
</protein>